<keyword evidence="1" id="KW-0430">Lectin</keyword>
<keyword evidence="1" id="KW-0418">Kinase</keyword>
<dbReference type="Gene3D" id="1.10.510.10">
    <property type="entry name" value="Transferase(Phosphotransferase) domain 1"/>
    <property type="match status" value="1"/>
</dbReference>
<dbReference type="AlphaFoldDB" id="A0A438DL11"/>
<comment type="caution">
    <text evidence="1">The sequence shown here is derived from an EMBL/GenBank/DDBJ whole genome shotgun (WGS) entry which is preliminary data.</text>
</comment>
<keyword evidence="1" id="KW-0675">Receptor</keyword>
<accession>A0A438DL11</accession>
<organism evidence="1 2">
    <name type="scientific">Vitis vinifera</name>
    <name type="common">Grape</name>
    <dbReference type="NCBI Taxonomy" id="29760"/>
    <lineage>
        <taxon>Eukaryota</taxon>
        <taxon>Viridiplantae</taxon>
        <taxon>Streptophyta</taxon>
        <taxon>Embryophyta</taxon>
        <taxon>Tracheophyta</taxon>
        <taxon>Spermatophyta</taxon>
        <taxon>Magnoliopsida</taxon>
        <taxon>eudicotyledons</taxon>
        <taxon>Gunneridae</taxon>
        <taxon>Pentapetalae</taxon>
        <taxon>rosids</taxon>
        <taxon>Vitales</taxon>
        <taxon>Vitaceae</taxon>
        <taxon>Viteae</taxon>
        <taxon>Vitis</taxon>
    </lineage>
</organism>
<proteinExistence type="predicted"/>
<dbReference type="GO" id="GO:0030246">
    <property type="term" value="F:carbohydrate binding"/>
    <property type="evidence" value="ECO:0007669"/>
    <property type="project" value="UniProtKB-KW"/>
</dbReference>
<evidence type="ECO:0000313" key="2">
    <source>
        <dbReference type="Proteomes" id="UP000288805"/>
    </source>
</evidence>
<name>A0A438DL11_VITVI</name>
<keyword evidence="1" id="KW-0808">Transferase</keyword>
<dbReference type="EMBL" id="QGNW01001581">
    <property type="protein sequence ID" value="RVW36172.1"/>
    <property type="molecule type" value="Genomic_DNA"/>
</dbReference>
<dbReference type="GO" id="GO:0016301">
    <property type="term" value="F:kinase activity"/>
    <property type="evidence" value="ECO:0007669"/>
    <property type="project" value="UniProtKB-KW"/>
</dbReference>
<evidence type="ECO:0000313" key="1">
    <source>
        <dbReference type="EMBL" id="RVW36172.1"/>
    </source>
</evidence>
<gene>
    <name evidence="1" type="primary">LECRK91_2</name>
    <name evidence="1" type="ORF">CK203_100385</name>
</gene>
<dbReference type="Proteomes" id="UP000288805">
    <property type="component" value="Unassembled WGS sequence"/>
</dbReference>
<reference evidence="1 2" key="1">
    <citation type="journal article" date="2018" name="PLoS Genet.">
        <title>Population sequencing reveals clonal diversity and ancestral inbreeding in the grapevine cultivar Chardonnay.</title>
        <authorList>
            <person name="Roach M.J."/>
            <person name="Johnson D.L."/>
            <person name="Bohlmann J."/>
            <person name="van Vuuren H.J."/>
            <person name="Jones S.J."/>
            <person name="Pretorius I.S."/>
            <person name="Schmidt S.A."/>
            <person name="Borneman A.R."/>
        </authorList>
    </citation>
    <scope>NUCLEOTIDE SEQUENCE [LARGE SCALE GENOMIC DNA]</scope>
    <source>
        <strain evidence="2">cv. Chardonnay</strain>
        <tissue evidence="1">Leaf</tissue>
    </source>
</reference>
<protein>
    <submittedName>
        <fullName evidence="1">L-type lectin-domain containing receptor kinase IX.1</fullName>
    </submittedName>
</protein>
<sequence>MRGEMLILFVSIVFYNNKAGIIYNQIKLVEWVWTLYGVGKLLEVAGPRLSADFDERQVGCLMIVGLLCAYPDCNLRPAIRQAVNVLNYEASLPVLPSNMPVPMYYAPRANTYAFSLQACYTATISERG</sequence>